<feature type="region of interest" description="Disordered" evidence="1">
    <location>
        <begin position="1082"/>
        <end position="1107"/>
    </location>
</feature>
<feature type="region of interest" description="Disordered" evidence="1">
    <location>
        <begin position="1151"/>
        <end position="1177"/>
    </location>
</feature>
<feature type="compositionally biased region" description="Low complexity" evidence="1">
    <location>
        <begin position="591"/>
        <end position="606"/>
    </location>
</feature>
<dbReference type="Proteomes" id="UP001194696">
    <property type="component" value="Unassembled WGS sequence"/>
</dbReference>
<dbReference type="Gene3D" id="1.25.10.10">
    <property type="entry name" value="Leucine-rich Repeat Variant"/>
    <property type="match status" value="1"/>
</dbReference>
<reference evidence="3 4" key="1">
    <citation type="journal article" date="2020" name="Fungal Divers.">
        <title>Resolving the Mortierellaceae phylogeny through synthesis of multi-gene phylogenetics and phylogenomics.</title>
        <authorList>
            <person name="Vandepol N."/>
            <person name="Liber J."/>
            <person name="Desiro A."/>
            <person name="Na H."/>
            <person name="Kennedy M."/>
            <person name="Barry K."/>
            <person name="Grigoriev I.V."/>
            <person name="Miller A.N."/>
            <person name="O'Donnell K."/>
            <person name="Stajich J.E."/>
            <person name="Bonito G."/>
        </authorList>
    </citation>
    <scope>NUCLEOTIDE SEQUENCE [LARGE SCALE GENOMIC DNA]</scope>
    <source>
        <strain evidence="3 4">AD045</strain>
    </source>
</reference>
<dbReference type="SUPFAM" id="SSF56112">
    <property type="entry name" value="Protein kinase-like (PK-like)"/>
    <property type="match status" value="1"/>
</dbReference>
<feature type="region of interest" description="Disordered" evidence="1">
    <location>
        <begin position="642"/>
        <end position="667"/>
    </location>
</feature>
<proteinExistence type="predicted"/>
<sequence>MGATESKQGISGTAVASEGSSKAKLNFTHNTQPLQVTNIYTLRDAYFGKRLVSAFTYDPSQLELDNKQEFLPKAIKKLKTIRHPSVLRFIDCKASSAGFHLITERVVPLTVEYLEEITEDEILVGLYDIMVALHFLHSQCHISHNNVKMGSIFVSNGRWVLGGMEFTGTVAESKETGLTSLLSKELVPPEHQGKPTKTTAQDKELPHAVDVWQYGKLVEALVQDGFLHIGQTALPLDLMLQADPKKRPTGDGILESDLFLRNNTVSVVRYCRLKGLDKLQNAEWSQSIMPKLQMLSPSIMEKFVLPQLLTQEFFAAEGFDKVYRTLFTPQPLQPLISEDTYRVQVMPFMIKLWTYRQADIRMTVFRLFEVYLKAVVLGEGGSEVLGQIILPEILAGLQDADPKVYLASLCGLATAIPYALLVTTLSDADLTKQKFSVKTLYEQTLIPQIMAFWIAEDSSQEARIQLVEVVMGMWCSIYTLGLNNHAAVKDMSSTLTLTLVSVLKLSPIPERLELISKSFTKHCTNGAFCISGLLKFLPQFLLDEDLQVREAAARTISTVAHQTTALVQPMDTTGEQHQSSAGAEANGVNQDSDAGSTASTPSASPSAIHISRIRQYCEKQQMLLPARRPIFSRSAFGSDRSISASSSVRGLNGLDARGSASNADLLSSRRSSIVSQDSFMFSEQSSLKTPSLTRTGSFSVEPVSRDVSAGIPRSESTAKLAPAQSAAPLPVDPARVEHVHIAPTLNNTQFDIDVQDDQEEVEEEDFQANDDLELMRALEAAKEEMRLRQLPVETPATGRPSNSLRGSESKPTSFKVTAAFDWDNTGDDEGDDWEADDLTTLNNTSSHSPSSTFEQPVEDEATRLKREQAQAEKQEQLRLKRDQKQQEMQAKRDARRQQMAEKQMEKKTSSNGLKLIAVKAAVVQAPSAASVPTPPTKNGPPSSSGSTSKPTSSRSISQLPRESIDENDGWGDDVDLDLGDLQEQAGTVVEDELFKDLEVTYKKPAYVGATAPIQQGALGSIGISGSTTSMSSSSNSSSITLANSTGTVSTTKTIQSPTSTFYQSKMTTSTTTKTTMTTTTTPFSLKVSSSPSSPSRGSSPASTPKRVASPLLGAVSPANGVNDHENGGAGYIKIASPTSAATAVAPEPLKPVVSSSSLALQVDEGALEEDGWGDDWD</sequence>
<feature type="domain" description="Protein kinase" evidence="2">
    <location>
        <begin position="10"/>
        <end position="349"/>
    </location>
</feature>
<dbReference type="InterPro" id="IPR011009">
    <property type="entry name" value="Kinase-like_dom_sf"/>
</dbReference>
<keyword evidence="4" id="KW-1185">Reference proteome</keyword>
<dbReference type="SMART" id="SM00220">
    <property type="entry name" value="S_TKc"/>
    <property type="match status" value="1"/>
</dbReference>
<dbReference type="InterPro" id="IPR000719">
    <property type="entry name" value="Prot_kinase_dom"/>
</dbReference>
<dbReference type="SUPFAM" id="SSF48371">
    <property type="entry name" value="ARM repeat"/>
    <property type="match status" value="1"/>
</dbReference>
<dbReference type="InterPro" id="IPR011989">
    <property type="entry name" value="ARM-like"/>
</dbReference>
<feature type="compositionally biased region" description="Polar residues" evidence="1">
    <location>
        <begin position="572"/>
        <end position="581"/>
    </location>
</feature>
<feature type="compositionally biased region" description="Acidic residues" evidence="1">
    <location>
        <begin position="824"/>
        <end position="837"/>
    </location>
</feature>
<dbReference type="PANTHER" id="PTHR12984">
    <property type="entry name" value="SCY1-RELATED S/T PROTEIN KINASE-LIKE"/>
    <property type="match status" value="1"/>
</dbReference>
<accession>A0ABQ7KFY3</accession>
<feature type="compositionally biased region" description="Polar residues" evidence="1">
    <location>
        <begin position="839"/>
        <end position="854"/>
    </location>
</feature>
<dbReference type="PROSITE" id="PS50011">
    <property type="entry name" value="PROTEIN_KINASE_DOM"/>
    <property type="match status" value="1"/>
</dbReference>
<evidence type="ECO:0000313" key="4">
    <source>
        <dbReference type="Proteomes" id="UP001194696"/>
    </source>
</evidence>
<dbReference type="Gene3D" id="3.30.200.20">
    <property type="entry name" value="Phosphorylase Kinase, domain 1"/>
    <property type="match status" value="1"/>
</dbReference>
<feature type="compositionally biased region" description="Low complexity" evidence="1">
    <location>
        <begin position="939"/>
        <end position="957"/>
    </location>
</feature>
<feature type="region of interest" description="Disordered" evidence="1">
    <location>
        <begin position="926"/>
        <end position="977"/>
    </location>
</feature>
<name>A0ABQ7KFY3_9FUNG</name>
<dbReference type="EMBL" id="JAAAIM010000049">
    <property type="protein sequence ID" value="KAG0296756.1"/>
    <property type="molecule type" value="Genomic_DNA"/>
</dbReference>
<evidence type="ECO:0000313" key="3">
    <source>
        <dbReference type="EMBL" id="KAG0296756.1"/>
    </source>
</evidence>
<evidence type="ECO:0000259" key="2">
    <source>
        <dbReference type="PROSITE" id="PS50011"/>
    </source>
</evidence>
<feature type="compositionally biased region" description="Polar residues" evidence="1">
    <location>
        <begin position="799"/>
        <end position="815"/>
    </location>
</feature>
<dbReference type="Gene3D" id="1.10.510.10">
    <property type="entry name" value="Transferase(Phosphotransferase) domain 1"/>
    <property type="match status" value="1"/>
</dbReference>
<organism evidence="3 4">
    <name type="scientific">Linnemannia gamsii</name>
    <dbReference type="NCBI Taxonomy" id="64522"/>
    <lineage>
        <taxon>Eukaryota</taxon>
        <taxon>Fungi</taxon>
        <taxon>Fungi incertae sedis</taxon>
        <taxon>Mucoromycota</taxon>
        <taxon>Mortierellomycotina</taxon>
        <taxon>Mortierellomycetes</taxon>
        <taxon>Mortierellales</taxon>
        <taxon>Mortierellaceae</taxon>
        <taxon>Linnemannia</taxon>
    </lineage>
</organism>
<protein>
    <submittedName>
        <fullName evidence="3">Protein-associating with the carboxyl-terminal domain of ezrin</fullName>
    </submittedName>
</protein>
<feature type="compositionally biased region" description="Low complexity" evidence="1">
    <location>
        <begin position="1082"/>
        <end position="1104"/>
    </location>
</feature>
<comment type="caution">
    <text evidence="3">The sequence shown here is derived from an EMBL/GenBank/DDBJ whole genome shotgun (WGS) entry which is preliminary data.</text>
</comment>
<evidence type="ECO:0000256" key="1">
    <source>
        <dbReference type="SAM" id="MobiDB-lite"/>
    </source>
</evidence>
<dbReference type="PANTHER" id="PTHR12984:SF3">
    <property type="entry name" value="N-TERMINAL KINASE-LIKE PROTEIN"/>
    <property type="match status" value="1"/>
</dbReference>
<feature type="compositionally biased region" description="Acidic residues" evidence="1">
    <location>
        <begin position="1165"/>
        <end position="1177"/>
    </location>
</feature>
<feature type="region of interest" description="Disordered" evidence="1">
    <location>
        <begin position="785"/>
        <end position="912"/>
    </location>
</feature>
<feature type="compositionally biased region" description="Basic and acidic residues" evidence="1">
    <location>
        <begin position="860"/>
        <end position="908"/>
    </location>
</feature>
<feature type="compositionally biased region" description="Acidic residues" evidence="1">
    <location>
        <begin position="965"/>
        <end position="977"/>
    </location>
</feature>
<gene>
    <name evidence="3" type="primary">SCYL3</name>
    <name evidence="3" type="ORF">BGZ96_008616</name>
</gene>
<feature type="region of interest" description="Disordered" evidence="1">
    <location>
        <begin position="572"/>
        <end position="606"/>
    </location>
</feature>
<dbReference type="InterPro" id="IPR016024">
    <property type="entry name" value="ARM-type_fold"/>
</dbReference>
<dbReference type="InterPro" id="IPR051177">
    <property type="entry name" value="CIK-Related_Protein"/>
</dbReference>